<protein>
    <recommendedName>
        <fullName evidence="12">GATA-type domain-containing protein</fullName>
    </recommendedName>
</protein>
<feature type="compositionally biased region" description="Polar residues" evidence="11">
    <location>
        <begin position="36"/>
        <end position="55"/>
    </location>
</feature>
<evidence type="ECO:0000256" key="10">
    <source>
        <dbReference type="PROSITE-ProRule" id="PRU00094"/>
    </source>
</evidence>
<dbReference type="GO" id="GO:0034757">
    <property type="term" value="P:negative regulation of iron ion transport"/>
    <property type="evidence" value="ECO:0007669"/>
    <property type="project" value="UniProtKB-ARBA"/>
</dbReference>
<evidence type="ECO:0000256" key="1">
    <source>
        <dbReference type="ARBA" id="ARBA00004123"/>
    </source>
</evidence>
<feature type="region of interest" description="Disordered" evidence="11">
    <location>
        <begin position="1"/>
        <end position="132"/>
    </location>
</feature>
<keyword evidence="8" id="KW-0804">Transcription</keyword>
<name>A0A4Z1PE92_9PEZI</name>
<sequence length="517" mass="55891">MSTAFSAPGVAASTPTSSKDRIPRHTTQEDLATAELLQNFNQQTERFDTNSQSTRRQGEPMNETERESGSEQARTPRSPVSEYHSLDDAISYPRNMERSPQPSSEQRFSSSAQAPNAPSTGQICSNCGTTRTPLWRRSPAGETICNACGLYYKARNQMRPTNLKRNVQPPPGSVTQGGPAYDGTRSPAALDGRAHAPFVPTDQTSSGTCPGGGRCNGTGGHAGCNGCPAFNNRISKTQPASAPQPSRDLPSPHASSTDTPPPQAQVGGSTVISACQNCGTTVTPLWRRDDNGHTICNACGLYFKLHGRHRPSGMKKGEIKRRKRVIPAMANQAGDDPTMANEQQSPSPDPQQSHPQQLNLPHHGHPSNTRGQEHLLEPPTSSYGPPPVDFTPYSSSSHHVHREQPAPIYPPVSTVAEARTNRKRSLSAANRDLPQPNESGNRQSNAVGNRSPGEAVIDPSLSAYATGSSGTQSLATNGDTRTETREEKRLRMQRQREAMAAELKRMDEDLQAMEEQE</sequence>
<dbReference type="GO" id="GO:0045944">
    <property type="term" value="P:positive regulation of transcription by RNA polymerase II"/>
    <property type="evidence" value="ECO:0007669"/>
    <property type="project" value="TreeGrafter"/>
</dbReference>
<dbReference type="Gene3D" id="3.30.50.10">
    <property type="entry name" value="Erythroid Transcription Factor GATA-1, subunit A"/>
    <property type="match status" value="2"/>
</dbReference>
<feature type="compositionally biased region" description="Polar residues" evidence="11">
    <location>
        <begin position="463"/>
        <end position="479"/>
    </location>
</feature>
<evidence type="ECO:0000256" key="4">
    <source>
        <dbReference type="ARBA" id="ARBA00022771"/>
    </source>
</evidence>
<dbReference type="GO" id="GO:0000978">
    <property type="term" value="F:RNA polymerase II cis-regulatory region sequence-specific DNA binding"/>
    <property type="evidence" value="ECO:0007669"/>
    <property type="project" value="TreeGrafter"/>
</dbReference>
<dbReference type="OrthoDB" id="515401at2759"/>
<dbReference type="GO" id="GO:0000981">
    <property type="term" value="F:DNA-binding transcription factor activity, RNA polymerase II-specific"/>
    <property type="evidence" value="ECO:0007669"/>
    <property type="project" value="TreeGrafter"/>
</dbReference>
<feature type="domain" description="GATA-type" evidence="12">
    <location>
        <begin position="118"/>
        <end position="167"/>
    </location>
</feature>
<dbReference type="GO" id="GO:0006879">
    <property type="term" value="P:intracellular iron ion homeostasis"/>
    <property type="evidence" value="ECO:0007669"/>
    <property type="project" value="UniProtKB-ARBA"/>
</dbReference>
<dbReference type="GO" id="GO:0000122">
    <property type="term" value="P:negative regulation of transcription by RNA polymerase II"/>
    <property type="evidence" value="ECO:0007669"/>
    <property type="project" value="TreeGrafter"/>
</dbReference>
<gene>
    <name evidence="13" type="ORF">E6O75_ATG03642</name>
</gene>
<feature type="compositionally biased region" description="Polar residues" evidence="11">
    <location>
        <begin position="98"/>
        <end position="132"/>
    </location>
</feature>
<comment type="caution">
    <text evidence="13">The sequence shown here is derived from an EMBL/GenBank/DDBJ whole genome shotgun (WGS) entry which is preliminary data.</text>
</comment>
<dbReference type="AlphaFoldDB" id="A0A4Z1PE92"/>
<reference evidence="13 14" key="1">
    <citation type="submission" date="2019-04" db="EMBL/GenBank/DDBJ databases">
        <title>High contiguity whole genome sequence and gene annotation resource for two Venturia nashicola isolates.</title>
        <authorList>
            <person name="Prokchorchik M."/>
            <person name="Won K."/>
            <person name="Lee Y."/>
            <person name="Choi E.D."/>
            <person name="Segonzac C."/>
            <person name="Sohn K.H."/>
        </authorList>
    </citation>
    <scope>NUCLEOTIDE SEQUENCE [LARGE SCALE GENOMIC DNA]</scope>
    <source>
        <strain evidence="13 14">PRI2</strain>
    </source>
</reference>
<dbReference type="InterPro" id="IPR013088">
    <property type="entry name" value="Znf_NHR/GATA"/>
</dbReference>
<proteinExistence type="predicted"/>
<dbReference type="SUPFAM" id="SSF57716">
    <property type="entry name" value="Glucocorticoid receptor-like (DNA-binding domain)"/>
    <property type="match status" value="2"/>
</dbReference>
<dbReference type="PROSITE" id="PS00344">
    <property type="entry name" value="GATA_ZN_FINGER_1"/>
    <property type="match status" value="2"/>
</dbReference>
<keyword evidence="4 10" id="KW-0863">Zinc-finger</keyword>
<dbReference type="Pfam" id="PF00320">
    <property type="entry name" value="GATA"/>
    <property type="match status" value="2"/>
</dbReference>
<feature type="domain" description="GATA-type" evidence="12">
    <location>
        <begin position="275"/>
        <end position="322"/>
    </location>
</feature>
<keyword evidence="7" id="KW-0534">Nitrate assimilation</keyword>
<feature type="compositionally biased region" description="Low complexity" evidence="11">
    <location>
        <begin position="343"/>
        <end position="357"/>
    </location>
</feature>
<evidence type="ECO:0000256" key="9">
    <source>
        <dbReference type="ARBA" id="ARBA00023242"/>
    </source>
</evidence>
<dbReference type="GO" id="GO:0008270">
    <property type="term" value="F:zinc ion binding"/>
    <property type="evidence" value="ECO:0007669"/>
    <property type="project" value="UniProtKB-KW"/>
</dbReference>
<dbReference type="InterPro" id="IPR000679">
    <property type="entry name" value="Znf_GATA"/>
</dbReference>
<accession>A0A4Z1PE92</accession>
<evidence type="ECO:0000313" key="13">
    <source>
        <dbReference type="EMBL" id="TID25779.1"/>
    </source>
</evidence>
<organism evidence="13 14">
    <name type="scientific">Venturia nashicola</name>
    <dbReference type="NCBI Taxonomy" id="86259"/>
    <lineage>
        <taxon>Eukaryota</taxon>
        <taxon>Fungi</taxon>
        <taxon>Dikarya</taxon>
        <taxon>Ascomycota</taxon>
        <taxon>Pezizomycotina</taxon>
        <taxon>Dothideomycetes</taxon>
        <taxon>Pleosporomycetidae</taxon>
        <taxon>Venturiales</taxon>
        <taxon>Venturiaceae</taxon>
        <taxon>Venturia</taxon>
    </lineage>
</organism>
<feature type="compositionally biased region" description="Polar residues" evidence="11">
    <location>
        <begin position="235"/>
        <end position="244"/>
    </location>
</feature>
<dbReference type="FunFam" id="3.30.50.10:FF:000039">
    <property type="entry name" value="Siderophore transcription factor SreA"/>
    <property type="match status" value="1"/>
</dbReference>
<evidence type="ECO:0000259" key="12">
    <source>
        <dbReference type="PROSITE" id="PS50114"/>
    </source>
</evidence>
<dbReference type="InterPro" id="IPR039355">
    <property type="entry name" value="Transcription_factor_GATA"/>
</dbReference>
<dbReference type="STRING" id="86259.A0A4Z1PE92"/>
<keyword evidence="6" id="KW-0805">Transcription regulation</keyword>
<evidence type="ECO:0000256" key="3">
    <source>
        <dbReference type="ARBA" id="ARBA00022737"/>
    </source>
</evidence>
<dbReference type="Proteomes" id="UP000298493">
    <property type="component" value="Unassembled WGS sequence"/>
</dbReference>
<dbReference type="PANTHER" id="PTHR10071">
    <property type="entry name" value="TRANSCRIPTION FACTOR GATA FAMILY MEMBER"/>
    <property type="match status" value="1"/>
</dbReference>
<feature type="region of interest" description="Disordered" evidence="11">
    <location>
        <begin position="332"/>
        <end position="495"/>
    </location>
</feature>
<evidence type="ECO:0000256" key="7">
    <source>
        <dbReference type="ARBA" id="ARBA00023063"/>
    </source>
</evidence>
<keyword evidence="3" id="KW-0677">Repeat</keyword>
<keyword evidence="5" id="KW-0862">Zinc</keyword>
<evidence type="ECO:0000256" key="5">
    <source>
        <dbReference type="ARBA" id="ARBA00022833"/>
    </source>
</evidence>
<dbReference type="FunFam" id="3.30.50.10:FF:000007">
    <property type="entry name" value="Nitrogen regulatory AreA, N-terminal"/>
    <property type="match status" value="1"/>
</dbReference>
<dbReference type="SMART" id="SM00401">
    <property type="entry name" value="ZnF_GATA"/>
    <property type="match status" value="2"/>
</dbReference>
<evidence type="ECO:0000256" key="6">
    <source>
        <dbReference type="ARBA" id="ARBA00023015"/>
    </source>
</evidence>
<keyword evidence="9" id="KW-0539">Nucleus</keyword>
<feature type="compositionally biased region" description="Basic and acidic residues" evidence="11">
    <location>
        <begin position="18"/>
        <end position="28"/>
    </location>
</feature>
<evidence type="ECO:0000256" key="8">
    <source>
        <dbReference type="ARBA" id="ARBA00023163"/>
    </source>
</evidence>
<feature type="region of interest" description="Disordered" evidence="11">
    <location>
        <begin position="162"/>
        <end position="182"/>
    </location>
</feature>
<evidence type="ECO:0000256" key="2">
    <source>
        <dbReference type="ARBA" id="ARBA00022723"/>
    </source>
</evidence>
<keyword evidence="2" id="KW-0479">Metal-binding</keyword>
<evidence type="ECO:0000313" key="14">
    <source>
        <dbReference type="Proteomes" id="UP000298493"/>
    </source>
</evidence>
<evidence type="ECO:0000256" key="11">
    <source>
        <dbReference type="SAM" id="MobiDB-lite"/>
    </source>
</evidence>
<dbReference type="EMBL" id="SNSC02000003">
    <property type="protein sequence ID" value="TID25779.1"/>
    <property type="molecule type" value="Genomic_DNA"/>
</dbReference>
<feature type="compositionally biased region" description="Polar residues" evidence="11">
    <location>
        <begin position="436"/>
        <end position="448"/>
    </location>
</feature>
<dbReference type="PRINTS" id="PR00619">
    <property type="entry name" value="GATAZNFINGER"/>
</dbReference>
<feature type="region of interest" description="Disordered" evidence="11">
    <location>
        <begin position="235"/>
        <end position="268"/>
    </location>
</feature>
<comment type="subcellular location">
    <subcellularLocation>
        <location evidence="1">Nucleus</location>
    </subcellularLocation>
</comment>
<feature type="compositionally biased region" description="Basic and acidic residues" evidence="11">
    <location>
        <begin position="480"/>
        <end position="495"/>
    </location>
</feature>
<dbReference type="GO" id="GO:0045165">
    <property type="term" value="P:cell fate commitment"/>
    <property type="evidence" value="ECO:0007669"/>
    <property type="project" value="TreeGrafter"/>
</dbReference>
<dbReference type="CDD" id="cd00202">
    <property type="entry name" value="ZnF_GATA"/>
    <property type="match status" value="2"/>
</dbReference>
<keyword evidence="14" id="KW-1185">Reference proteome</keyword>
<dbReference type="GO" id="GO:0005634">
    <property type="term" value="C:nucleus"/>
    <property type="evidence" value="ECO:0007669"/>
    <property type="project" value="UniProtKB-SubCell"/>
</dbReference>
<dbReference type="PANTHER" id="PTHR10071:SF281">
    <property type="entry name" value="BOX A-BINDING FACTOR-RELATED"/>
    <property type="match status" value="1"/>
</dbReference>
<dbReference type="PROSITE" id="PS50114">
    <property type="entry name" value="GATA_ZN_FINGER_2"/>
    <property type="match status" value="2"/>
</dbReference>